<gene>
    <name evidence="1" type="ORF">DZC73_21825</name>
</gene>
<proteinExistence type="predicted"/>
<evidence type="ECO:0000313" key="1">
    <source>
        <dbReference type="EMBL" id="RQP22302.1"/>
    </source>
</evidence>
<accession>A0A3N7ITY8</accession>
<dbReference type="Proteomes" id="UP000267464">
    <property type="component" value="Unassembled WGS sequence"/>
</dbReference>
<dbReference type="AlphaFoldDB" id="A0A3N7ITY8"/>
<dbReference type="EMBL" id="QUSW01000007">
    <property type="protein sequence ID" value="RQP22302.1"/>
    <property type="molecule type" value="Genomic_DNA"/>
</dbReference>
<organism evidence="1 2">
    <name type="scientific">Piscinibacter terrae</name>
    <dbReference type="NCBI Taxonomy" id="2496871"/>
    <lineage>
        <taxon>Bacteria</taxon>
        <taxon>Pseudomonadati</taxon>
        <taxon>Pseudomonadota</taxon>
        <taxon>Betaproteobacteria</taxon>
        <taxon>Burkholderiales</taxon>
        <taxon>Sphaerotilaceae</taxon>
        <taxon>Piscinibacter</taxon>
    </lineage>
</organism>
<evidence type="ECO:0000313" key="2">
    <source>
        <dbReference type="Proteomes" id="UP000267464"/>
    </source>
</evidence>
<protein>
    <submittedName>
        <fullName evidence="1">Uncharacterized protein</fullName>
    </submittedName>
</protein>
<sequence>MLIASGAAAHAQTGLVERSRLEGEGIKPEASFEHRIDPWSRWTLKLQADPALGTDAGARAGIDVRVLTERLDAHELQAGAAMAFSPAPSEAVQAWQPFDDDRPTVFLEDSWRWSPQVRVTGGARLVGMPGGAALHRRLSLAWQPASDWTLRLTDAVLRPASPAADGLRGQRFLGMDLQTEQEASILRVQVRLASQLVNEAVQPQWLHAASLALSAPLDDRWLLGGDSLITSQGKLMRLKLSGSMVRDRARLSLVVPRRFQGRPIDPALNGGLPLGDADDRLGWRTRLELRF</sequence>
<reference evidence="1 2" key="2">
    <citation type="submission" date="2018-12" db="EMBL/GenBank/DDBJ databases">
        <title>Rhizobacter gummiphilus sp. nov., a rubber-degrading bacterium isolated from the soil of a botanical garden in Japan.</title>
        <authorList>
            <person name="Shunsuke S.S."/>
        </authorList>
    </citation>
    <scope>NUCLEOTIDE SEQUENCE [LARGE SCALE GENOMIC DNA]</scope>
    <source>
        <strain evidence="1 2">S-16</strain>
    </source>
</reference>
<comment type="caution">
    <text evidence="1">The sequence shown here is derived from an EMBL/GenBank/DDBJ whole genome shotgun (WGS) entry which is preliminary data.</text>
</comment>
<keyword evidence="2" id="KW-1185">Reference proteome</keyword>
<reference evidence="1 2" key="1">
    <citation type="submission" date="2018-08" db="EMBL/GenBank/DDBJ databases">
        <authorList>
            <person name="Khan S.A."/>
            <person name="Jeon C.O."/>
            <person name="Chun B.H."/>
            <person name="Jeong S.E."/>
        </authorList>
    </citation>
    <scope>NUCLEOTIDE SEQUENCE [LARGE SCALE GENOMIC DNA]</scope>
    <source>
        <strain evidence="1 2">S-16</strain>
    </source>
</reference>
<dbReference type="SUPFAM" id="SSF56935">
    <property type="entry name" value="Porins"/>
    <property type="match status" value="1"/>
</dbReference>
<name>A0A3N7ITY8_9BURK</name>